<organism evidence="2 3">
    <name type="scientific">Actinoplanes lobatus</name>
    <dbReference type="NCBI Taxonomy" id="113568"/>
    <lineage>
        <taxon>Bacteria</taxon>
        <taxon>Bacillati</taxon>
        <taxon>Actinomycetota</taxon>
        <taxon>Actinomycetes</taxon>
        <taxon>Micromonosporales</taxon>
        <taxon>Micromonosporaceae</taxon>
        <taxon>Actinoplanes</taxon>
    </lineage>
</organism>
<reference evidence="2 3" key="1">
    <citation type="submission" date="2021-01" db="EMBL/GenBank/DDBJ databases">
        <title>Whole genome shotgun sequence of Actinoplanes lobatus NBRC 12513.</title>
        <authorList>
            <person name="Komaki H."/>
            <person name="Tamura T."/>
        </authorList>
    </citation>
    <scope>NUCLEOTIDE SEQUENCE [LARGE SCALE GENOMIC DNA]</scope>
    <source>
        <strain evidence="2 3">NBRC 12513</strain>
    </source>
</reference>
<dbReference type="EMBL" id="BOMP01000088">
    <property type="protein sequence ID" value="GIE42192.1"/>
    <property type="molecule type" value="Genomic_DNA"/>
</dbReference>
<evidence type="ECO:0000313" key="3">
    <source>
        <dbReference type="Proteomes" id="UP000631312"/>
    </source>
</evidence>
<accession>A0ABQ4AMH2</accession>
<feature type="region of interest" description="Disordered" evidence="1">
    <location>
        <begin position="44"/>
        <end position="74"/>
    </location>
</feature>
<feature type="compositionally biased region" description="Basic and acidic residues" evidence="1">
    <location>
        <begin position="44"/>
        <end position="55"/>
    </location>
</feature>
<keyword evidence="3" id="KW-1185">Reference proteome</keyword>
<comment type="caution">
    <text evidence="2">The sequence shown here is derived from an EMBL/GenBank/DDBJ whole genome shotgun (WGS) entry which is preliminary data.</text>
</comment>
<evidence type="ECO:0000256" key="1">
    <source>
        <dbReference type="SAM" id="MobiDB-lite"/>
    </source>
</evidence>
<proteinExistence type="predicted"/>
<name>A0ABQ4AMH2_9ACTN</name>
<dbReference type="Proteomes" id="UP000631312">
    <property type="component" value="Unassembled WGS sequence"/>
</dbReference>
<protein>
    <submittedName>
        <fullName evidence="2">Uncharacterized protein</fullName>
    </submittedName>
</protein>
<sequence length="74" mass="8360">MSPMSMPGHQEPEVDDTICRTPTAIKWARGRSMARTRIGYWTTRDRSGRTGNESRARRRCQAAPDHAPQPVIVP</sequence>
<evidence type="ECO:0000313" key="2">
    <source>
        <dbReference type="EMBL" id="GIE42192.1"/>
    </source>
</evidence>
<gene>
    <name evidence="2" type="ORF">Alo02nite_50900</name>
</gene>